<protein>
    <submittedName>
        <fullName evidence="1">Uncharacterized protein</fullName>
    </submittedName>
</protein>
<name>A0ACB7YA00_9ERIC</name>
<comment type="caution">
    <text evidence="1">The sequence shown here is derived from an EMBL/GenBank/DDBJ whole genome shotgun (WGS) entry which is preliminary data.</text>
</comment>
<evidence type="ECO:0000313" key="1">
    <source>
        <dbReference type="EMBL" id="KAH7850341.1"/>
    </source>
</evidence>
<gene>
    <name evidence="1" type="ORF">Vadar_031304</name>
</gene>
<keyword evidence="2" id="KW-1185">Reference proteome</keyword>
<proteinExistence type="predicted"/>
<organism evidence="1 2">
    <name type="scientific">Vaccinium darrowii</name>
    <dbReference type="NCBI Taxonomy" id="229202"/>
    <lineage>
        <taxon>Eukaryota</taxon>
        <taxon>Viridiplantae</taxon>
        <taxon>Streptophyta</taxon>
        <taxon>Embryophyta</taxon>
        <taxon>Tracheophyta</taxon>
        <taxon>Spermatophyta</taxon>
        <taxon>Magnoliopsida</taxon>
        <taxon>eudicotyledons</taxon>
        <taxon>Gunneridae</taxon>
        <taxon>Pentapetalae</taxon>
        <taxon>asterids</taxon>
        <taxon>Ericales</taxon>
        <taxon>Ericaceae</taxon>
        <taxon>Vaccinioideae</taxon>
        <taxon>Vaccinieae</taxon>
        <taxon>Vaccinium</taxon>
    </lineage>
</organism>
<evidence type="ECO:0000313" key="2">
    <source>
        <dbReference type="Proteomes" id="UP000828048"/>
    </source>
</evidence>
<dbReference type="EMBL" id="CM037157">
    <property type="protein sequence ID" value="KAH7850341.1"/>
    <property type="molecule type" value="Genomic_DNA"/>
</dbReference>
<sequence>MLLILILLLKCNDIELDDLCYENNWTLPTYHLSPTEGGFRANITVKGVDFECSARSDSSSQHNLRLAAASSHGQL</sequence>
<reference evidence="1 2" key="1">
    <citation type="journal article" date="2021" name="Hortic Res">
        <title>High-quality reference genome and annotation aids understanding of berry development for evergreen blueberry (Vaccinium darrowii).</title>
        <authorList>
            <person name="Yu J."/>
            <person name="Hulse-Kemp A.M."/>
            <person name="Babiker E."/>
            <person name="Staton M."/>
        </authorList>
    </citation>
    <scope>NUCLEOTIDE SEQUENCE [LARGE SCALE GENOMIC DNA]</scope>
    <source>
        <strain evidence="2">cv. NJ 8807/NJ 8810</strain>
        <tissue evidence="1">Young leaf</tissue>
    </source>
</reference>
<accession>A0ACB7YA00</accession>
<dbReference type="Proteomes" id="UP000828048">
    <property type="component" value="Chromosome 7"/>
</dbReference>